<dbReference type="SMART" id="SM00530">
    <property type="entry name" value="HTH_XRE"/>
    <property type="match status" value="1"/>
</dbReference>
<keyword evidence="3" id="KW-1185">Reference proteome</keyword>
<reference evidence="2 3" key="1">
    <citation type="journal article" date="2005" name="Int. J. Syst. Evol. Microbiol.">
        <title>Halobacillus yeomjeoni sp. nov., isolated from a marine solar saltern in Korea.</title>
        <authorList>
            <person name="Yoon J.H."/>
            <person name="Kang S.J."/>
            <person name="Lee C.H."/>
            <person name="Oh H.W."/>
            <person name="Oh T.K."/>
        </authorList>
    </citation>
    <scope>NUCLEOTIDE SEQUENCE [LARGE SCALE GENOMIC DNA]</scope>
    <source>
        <strain evidence="2 3">KCTC 3957</strain>
    </source>
</reference>
<gene>
    <name evidence="2" type="ORF">H0267_14265</name>
</gene>
<proteinExistence type="predicted"/>
<evidence type="ECO:0000259" key="1">
    <source>
        <dbReference type="PROSITE" id="PS50943"/>
    </source>
</evidence>
<dbReference type="SUPFAM" id="SSF47413">
    <property type="entry name" value="lambda repressor-like DNA-binding domains"/>
    <property type="match status" value="1"/>
</dbReference>
<name>A0A931MVS9_9BACI</name>
<dbReference type="EMBL" id="JADZSC010000003">
    <property type="protein sequence ID" value="MBH0231388.1"/>
    <property type="molecule type" value="Genomic_DNA"/>
</dbReference>
<dbReference type="InterPro" id="IPR010982">
    <property type="entry name" value="Lambda_DNA-bd_dom_sf"/>
</dbReference>
<feature type="domain" description="HTH cro/C1-type" evidence="1">
    <location>
        <begin position="6"/>
        <end position="61"/>
    </location>
</feature>
<sequence>MIRSNLKEMLDNRKMSIREFSKRIDYRFESVRQLYNSENKRIPVDLLEKACVELNCEVGELLTLQKNK</sequence>
<dbReference type="PROSITE" id="PS50943">
    <property type="entry name" value="HTH_CROC1"/>
    <property type="match status" value="1"/>
</dbReference>
<dbReference type="Pfam" id="PF13443">
    <property type="entry name" value="HTH_26"/>
    <property type="match status" value="1"/>
</dbReference>
<comment type="caution">
    <text evidence="2">The sequence shown here is derived from an EMBL/GenBank/DDBJ whole genome shotgun (WGS) entry which is preliminary data.</text>
</comment>
<protein>
    <submittedName>
        <fullName evidence="2">Helix-turn-helix transcriptional regulator</fullName>
    </submittedName>
</protein>
<dbReference type="InterPro" id="IPR001387">
    <property type="entry name" value="Cro/C1-type_HTH"/>
</dbReference>
<dbReference type="Proteomes" id="UP000614490">
    <property type="component" value="Unassembled WGS sequence"/>
</dbReference>
<evidence type="ECO:0000313" key="3">
    <source>
        <dbReference type="Proteomes" id="UP000614490"/>
    </source>
</evidence>
<dbReference type="AlphaFoldDB" id="A0A931MVS9"/>
<dbReference type="Gene3D" id="1.10.260.40">
    <property type="entry name" value="lambda repressor-like DNA-binding domains"/>
    <property type="match status" value="1"/>
</dbReference>
<evidence type="ECO:0000313" key="2">
    <source>
        <dbReference type="EMBL" id="MBH0231388.1"/>
    </source>
</evidence>
<dbReference type="GO" id="GO:0003677">
    <property type="term" value="F:DNA binding"/>
    <property type="evidence" value="ECO:0007669"/>
    <property type="project" value="InterPro"/>
</dbReference>
<dbReference type="RefSeq" id="WP_197318013.1">
    <property type="nucleotide sequence ID" value="NZ_JADZSC010000003.1"/>
</dbReference>
<organism evidence="2 3">
    <name type="scientific">Halobacillus yeomjeoni</name>
    <dbReference type="NCBI Taxonomy" id="311194"/>
    <lineage>
        <taxon>Bacteria</taxon>
        <taxon>Bacillati</taxon>
        <taxon>Bacillota</taxon>
        <taxon>Bacilli</taxon>
        <taxon>Bacillales</taxon>
        <taxon>Bacillaceae</taxon>
        <taxon>Halobacillus</taxon>
    </lineage>
</organism>
<accession>A0A931MVS9</accession>